<organism evidence="1 2">
    <name type="scientific">Micromonospora rubida</name>
    <dbReference type="NCBI Taxonomy" id="2697657"/>
    <lineage>
        <taxon>Bacteria</taxon>
        <taxon>Bacillati</taxon>
        <taxon>Actinomycetota</taxon>
        <taxon>Actinomycetes</taxon>
        <taxon>Micromonosporales</taxon>
        <taxon>Micromonosporaceae</taxon>
        <taxon>Micromonospora</taxon>
    </lineage>
</organism>
<evidence type="ECO:0000313" key="2">
    <source>
        <dbReference type="Proteomes" id="UP001611075"/>
    </source>
</evidence>
<dbReference type="Proteomes" id="UP001611075">
    <property type="component" value="Unassembled WGS sequence"/>
</dbReference>
<evidence type="ECO:0000313" key="1">
    <source>
        <dbReference type="EMBL" id="MFI0793958.1"/>
    </source>
</evidence>
<dbReference type="EMBL" id="JBIRPU010000008">
    <property type="protein sequence ID" value="MFI0793958.1"/>
    <property type="molecule type" value="Genomic_DNA"/>
</dbReference>
<gene>
    <name evidence="1" type="ORF">ACH4OY_14900</name>
</gene>
<accession>A0ABW7SPV0</accession>
<comment type="caution">
    <text evidence="1">The sequence shown here is derived from an EMBL/GenBank/DDBJ whole genome shotgun (WGS) entry which is preliminary data.</text>
</comment>
<dbReference type="RefSeq" id="WP_396679842.1">
    <property type="nucleotide sequence ID" value="NZ_JBIRPU010000008.1"/>
</dbReference>
<keyword evidence="2" id="KW-1185">Reference proteome</keyword>
<proteinExistence type="predicted"/>
<name>A0ABW7SPV0_9ACTN</name>
<protein>
    <submittedName>
        <fullName evidence="1">Uncharacterized protein</fullName>
    </submittedName>
</protein>
<reference evidence="1 2" key="1">
    <citation type="submission" date="2024-10" db="EMBL/GenBank/DDBJ databases">
        <title>The Natural Products Discovery Center: Release of the First 8490 Sequenced Strains for Exploring Actinobacteria Biosynthetic Diversity.</title>
        <authorList>
            <person name="Kalkreuter E."/>
            <person name="Kautsar S.A."/>
            <person name="Yang D."/>
            <person name="Bader C.D."/>
            <person name="Teijaro C.N."/>
            <person name="Fluegel L."/>
            <person name="Davis C.M."/>
            <person name="Simpson J.R."/>
            <person name="Lauterbach L."/>
            <person name="Steele A.D."/>
            <person name="Gui C."/>
            <person name="Meng S."/>
            <person name="Li G."/>
            <person name="Viehrig K."/>
            <person name="Ye F."/>
            <person name="Su P."/>
            <person name="Kiefer A.F."/>
            <person name="Nichols A."/>
            <person name="Cepeda A.J."/>
            <person name="Yan W."/>
            <person name="Fan B."/>
            <person name="Jiang Y."/>
            <person name="Adhikari A."/>
            <person name="Zheng C.-J."/>
            <person name="Schuster L."/>
            <person name="Cowan T.M."/>
            <person name="Smanski M.J."/>
            <person name="Chevrette M.G."/>
            <person name="De Carvalho L.P.S."/>
            <person name="Shen B."/>
        </authorList>
    </citation>
    <scope>NUCLEOTIDE SEQUENCE [LARGE SCALE GENOMIC DNA]</scope>
    <source>
        <strain evidence="1 2">NPDC021253</strain>
    </source>
</reference>
<sequence length="40" mass="4285">MFSVTFPLLVPSSAVPFGEVTALRMRAAACWLAAIPGSYR</sequence>